<keyword evidence="5 8" id="KW-0028">Amino-acid biosynthesis</keyword>
<dbReference type="AlphaFoldDB" id="A0A1H8RQJ2"/>
<evidence type="ECO:0000259" key="9">
    <source>
        <dbReference type="PROSITE" id="PS51671"/>
    </source>
</evidence>
<comment type="pathway">
    <text evidence="1 8">Amino-acid biosynthesis; L-isoleucine biosynthesis; L-isoleucine from 2-oxobutanoate: step 1/4.</text>
</comment>
<dbReference type="PROSITE" id="PS51671">
    <property type="entry name" value="ACT"/>
    <property type="match status" value="1"/>
</dbReference>
<dbReference type="RefSeq" id="WP_091744321.1">
    <property type="nucleotide sequence ID" value="NZ_FODY01000004.1"/>
</dbReference>
<name>A0A1H8RQJ2_9FIRM</name>
<dbReference type="NCBIfam" id="TIGR00119">
    <property type="entry name" value="acolac_sm"/>
    <property type="match status" value="1"/>
</dbReference>
<dbReference type="FunFam" id="3.30.70.1150:FF:000001">
    <property type="entry name" value="Acetolactate synthase small subunit"/>
    <property type="match status" value="1"/>
</dbReference>
<dbReference type="PANTHER" id="PTHR30239:SF0">
    <property type="entry name" value="ACETOLACTATE SYNTHASE SMALL SUBUNIT 1, CHLOROPLASTIC"/>
    <property type="match status" value="1"/>
</dbReference>
<gene>
    <name evidence="10" type="ORF">SAMN04490178_10440</name>
</gene>
<keyword evidence="8" id="KW-0808">Transferase</keyword>
<dbReference type="InterPro" id="IPR027271">
    <property type="entry name" value="Acetolactate_synth/TF_NikR_C"/>
</dbReference>
<evidence type="ECO:0000256" key="5">
    <source>
        <dbReference type="ARBA" id="ARBA00022605"/>
    </source>
</evidence>
<dbReference type="GO" id="GO:1990610">
    <property type="term" value="F:acetolactate synthase regulator activity"/>
    <property type="evidence" value="ECO:0007669"/>
    <property type="project" value="UniProtKB-UniRule"/>
</dbReference>
<proteinExistence type="inferred from homology"/>
<comment type="subunit">
    <text evidence="4 8">Dimer of large and small chains.</text>
</comment>
<dbReference type="Gene3D" id="3.30.70.260">
    <property type="match status" value="1"/>
</dbReference>
<dbReference type="Pfam" id="PF22629">
    <property type="entry name" value="ACT_AHAS_ss"/>
    <property type="match status" value="1"/>
</dbReference>
<dbReference type="SUPFAM" id="SSF55021">
    <property type="entry name" value="ACT-like"/>
    <property type="match status" value="2"/>
</dbReference>
<evidence type="ECO:0000313" key="11">
    <source>
        <dbReference type="Proteomes" id="UP000198847"/>
    </source>
</evidence>
<dbReference type="OrthoDB" id="9787365at2"/>
<evidence type="ECO:0000256" key="4">
    <source>
        <dbReference type="ARBA" id="ARBA00011744"/>
    </source>
</evidence>
<keyword evidence="6 8" id="KW-0100">Branched-chain amino acid biosynthesis</keyword>
<dbReference type="InterPro" id="IPR002912">
    <property type="entry name" value="ACT_dom"/>
</dbReference>
<dbReference type="GO" id="GO:0009097">
    <property type="term" value="P:isoleucine biosynthetic process"/>
    <property type="evidence" value="ECO:0007669"/>
    <property type="project" value="UniProtKB-UniRule"/>
</dbReference>
<dbReference type="GO" id="GO:0003984">
    <property type="term" value="F:acetolactate synthase activity"/>
    <property type="evidence" value="ECO:0007669"/>
    <property type="project" value="UniProtKB-UniRule"/>
</dbReference>
<comment type="pathway">
    <text evidence="2 8">Amino-acid biosynthesis; L-valine biosynthesis; L-valine from pyruvate: step 1/4.</text>
</comment>
<sequence>MRQVLSILVQNQPGVLVRVAGMFSRRGFNIDSLTVGVTQDPEYSRITAAVCGDQSVVDQVTKQLEKLVEVVAVQSLSQTSSVTRGMALLKVRAGDKRTEVLKLAEVFRANVVDVQETTLTLEITGDEDKINALADLLVPYGLLEMIRTGLIGLARGENTIYQYEERYTHDENVL</sequence>
<dbReference type="EC" id="2.2.1.6" evidence="8"/>
<dbReference type="Proteomes" id="UP000198847">
    <property type="component" value="Unassembled WGS sequence"/>
</dbReference>
<dbReference type="Gene3D" id="3.30.70.1150">
    <property type="entry name" value="ACT-like. Chain A, domain 2"/>
    <property type="match status" value="1"/>
</dbReference>
<dbReference type="InterPro" id="IPR019455">
    <property type="entry name" value="Acetolactate_synth_ssu_C"/>
</dbReference>
<dbReference type="EMBL" id="FODY01000004">
    <property type="protein sequence ID" value="SEO68557.1"/>
    <property type="molecule type" value="Genomic_DNA"/>
</dbReference>
<dbReference type="UniPathway" id="UPA00049">
    <property type="reaction ID" value="UER00059"/>
</dbReference>
<evidence type="ECO:0000313" key="10">
    <source>
        <dbReference type="EMBL" id="SEO68557.1"/>
    </source>
</evidence>
<evidence type="ECO:0000256" key="2">
    <source>
        <dbReference type="ARBA" id="ARBA00005025"/>
    </source>
</evidence>
<protein>
    <recommendedName>
        <fullName evidence="8">Acetolactate synthase small subunit</fullName>
        <shortName evidence="8">AHAS</shortName>
        <shortName evidence="8">ALS</shortName>
        <ecNumber evidence="8">2.2.1.6</ecNumber>
    </recommendedName>
    <alternativeName>
        <fullName evidence="8">Acetohydroxy-acid synthase small subunit</fullName>
    </alternativeName>
</protein>
<comment type="similarity">
    <text evidence="3 8">Belongs to the acetolactate synthase small subunit family.</text>
</comment>
<keyword evidence="11" id="KW-1185">Reference proteome</keyword>
<evidence type="ECO:0000256" key="3">
    <source>
        <dbReference type="ARBA" id="ARBA00006341"/>
    </source>
</evidence>
<dbReference type="STRING" id="112903.SAMN04490178_10440"/>
<evidence type="ECO:0000256" key="1">
    <source>
        <dbReference type="ARBA" id="ARBA00004974"/>
    </source>
</evidence>
<organism evidence="10 11">
    <name type="scientific">Propionispora vibrioides</name>
    <dbReference type="NCBI Taxonomy" id="112903"/>
    <lineage>
        <taxon>Bacteria</taxon>
        <taxon>Bacillati</taxon>
        <taxon>Bacillota</taxon>
        <taxon>Negativicutes</taxon>
        <taxon>Selenomonadales</taxon>
        <taxon>Sporomusaceae</taxon>
        <taxon>Propionispora</taxon>
    </lineage>
</organism>
<dbReference type="InterPro" id="IPR054480">
    <property type="entry name" value="AHAS_small-like_ACT"/>
</dbReference>
<evidence type="ECO:0000256" key="7">
    <source>
        <dbReference type="ARBA" id="ARBA00048670"/>
    </source>
</evidence>
<evidence type="ECO:0000256" key="6">
    <source>
        <dbReference type="ARBA" id="ARBA00023304"/>
    </source>
</evidence>
<dbReference type="GO" id="GO:0005829">
    <property type="term" value="C:cytosol"/>
    <property type="evidence" value="ECO:0007669"/>
    <property type="project" value="TreeGrafter"/>
</dbReference>
<accession>A0A1H8RQJ2</accession>
<dbReference type="PANTHER" id="PTHR30239">
    <property type="entry name" value="ACETOLACTATE SYNTHASE SMALL SUBUNIT"/>
    <property type="match status" value="1"/>
</dbReference>
<comment type="function">
    <text evidence="8">Catalyzes the conversion of 2 pyruvate molecules into acetolactate in the first common step of the biosynthetic pathway of the branched-amino acids such as leucine, isoleucine, and valine.</text>
</comment>
<reference evidence="10 11" key="1">
    <citation type="submission" date="2016-10" db="EMBL/GenBank/DDBJ databases">
        <authorList>
            <person name="de Groot N.N."/>
        </authorList>
    </citation>
    <scope>NUCLEOTIDE SEQUENCE [LARGE SCALE GENOMIC DNA]</scope>
    <source>
        <strain evidence="10 11">DSM 13305</strain>
    </source>
</reference>
<dbReference type="InterPro" id="IPR004789">
    <property type="entry name" value="Acetalactate_synth_ssu"/>
</dbReference>
<feature type="domain" description="ACT" evidence="9">
    <location>
        <begin position="4"/>
        <end position="78"/>
    </location>
</feature>
<dbReference type="InterPro" id="IPR045865">
    <property type="entry name" value="ACT-like_dom_sf"/>
</dbReference>
<dbReference type="UniPathway" id="UPA00047">
    <property type="reaction ID" value="UER00055"/>
</dbReference>
<dbReference type="FunFam" id="3.30.70.260:FF:000001">
    <property type="entry name" value="Acetolactate synthase, small subunit"/>
    <property type="match status" value="1"/>
</dbReference>
<dbReference type="InterPro" id="IPR039557">
    <property type="entry name" value="AHAS_ACT"/>
</dbReference>
<dbReference type="NCBIfam" id="NF008864">
    <property type="entry name" value="PRK11895.1"/>
    <property type="match status" value="1"/>
</dbReference>
<dbReference type="CDD" id="cd04878">
    <property type="entry name" value="ACT_AHAS"/>
    <property type="match status" value="1"/>
</dbReference>
<evidence type="ECO:0000256" key="8">
    <source>
        <dbReference type="RuleBase" id="RU368092"/>
    </source>
</evidence>
<dbReference type="Pfam" id="PF10369">
    <property type="entry name" value="ALS_ss_C"/>
    <property type="match status" value="1"/>
</dbReference>
<dbReference type="GO" id="GO:0009099">
    <property type="term" value="P:L-valine biosynthetic process"/>
    <property type="evidence" value="ECO:0007669"/>
    <property type="project" value="UniProtKB-UniRule"/>
</dbReference>
<comment type="catalytic activity">
    <reaction evidence="7 8">
        <text>2 pyruvate + H(+) = (2S)-2-acetolactate + CO2</text>
        <dbReference type="Rhea" id="RHEA:25249"/>
        <dbReference type="ChEBI" id="CHEBI:15361"/>
        <dbReference type="ChEBI" id="CHEBI:15378"/>
        <dbReference type="ChEBI" id="CHEBI:16526"/>
        <dbReference type="ChEBI" id="CHEBI:58476"/>
        <dbReference type="EC" id="2.2.1.6"/>
    </reaction>
</comment>